<organism evidence="2">
    <name type="scientific">viral metagenome</name>
    <dbReference type="NCBI Taxonomy" id="1070528"/>
    <lineage>
        <taxon>unclassified sequences</taxon>
        <taxon>metagenomes</taxon>
        <taxon>organismal metagenomes</taxon>
    </lineage>
</organism>
<evidence type="ECO:0000313" key="1">
    <source>
        <dbReference type="EMBL" id="QJA74029.1"/>
    </source>
</evidence>
<evidence type="ECO:0000313" key="2">
    <source>
        <dbReference type="EMBL" id="QJA92531.1"/>
    </source>
</evidence>
<reference evidence="2" key="1">
    <citation type="submission" date="2020-03" db="EMBL/GenBank/DDBJ databases">
        <title>The deep terrestrial virosphere.</title>
        <authorList>
            <person name="Holmfeldt K."/>
            <person name="Nilsson E."/>
            <person name="Simone D."/>
            <person name="Lopez-Fernandez M."/>
            <person name="Wu X."/>
            <person name="de Brujin I."/>
            <person name="Lundin D."/>
            <person name="Andersson A."/>
            <person name="Bertilsson S."/>
            <person name="Dopson M."/>
        </authorList>
    </citation>
    <scope>NUCLEOTIDE SEQUENCE</scope>
    <source>
        <strain evidence="1">MM415A02121</strain>
        <strain evidence="2">MM415B04610</strain>
    </source>
</reference>
<name>A0A6M3LHH7_9ZZZZ</name>
<gene>
    <name evidence="1" type="ORF">MM415A02121_0011</name>
    <name evidence="2" type="ORF">MM415B04610_0010</name>
</gene>
<dbReference type="AlphaFoldDB" id="A0A6M3LHH7"/>
<accession>A0A6M3LHH7</accession>
<sequence length="139" mass="16345">MSEMDDWKNPESSEYISGWNGKNWESLRQYISSLLTVGDETTILGIEHTCRCKHCGKEYAAFAWSGPCASTYSRKIVFWLKKQESTLIDYFAKEIFRFALNKELIVAEEVYRYMLNTIPHSISKKLFNPKEKELRMVRI</sequence>
<protein>
    <submittedName>
        <fullName evidence="2">Uncharacterized protein</fullName>
    </submittedName>
</protein>
<proteinExistence type="predicted"/>
<dbReference type="EMBL" id="MT142069">
    <property type="protein sequence ID" value="QJA74029.1"/>
    <property type="molecule type" value="Genomic_DNA"/>
</dbReference>
<dbReference type="EMBL" id="MT143074">
    <property type="protein sequence ID" value="QJA92531.1"/>
    <property type="molecule type" value="Genomic_DNA"/>
</dbReference>